<dbReference type="AlphaFoldDB" id="A0A0H2UP57"/>
<dbReference type="PaxDb" id="170187-SP_0699"/>
<dbReference type="KEGG" id="spn:SP_0699"/>
<dbReference type="Proteomes" id="UP000000585">
    <property type="component" value="Chromosome"/>
</dbReference>
<name>A0A0H2UP57_STRPN</name>
<evidence type="ECO:0000313" key="2">
    <source>
        <dbReference type="Proteomes" id="UP000000585"/>
    </source>
</evidence>
<gene>
    <name evidence="1" type="ordered locus">SP_0699</name>
</gene>
<proteinExistence type="predicted"/>
<reference evidence="1 2" key="1">
    <citation type="journal article" date="2001" name="Science">
        <title>Complete genome sequence of a virulent isolate of Streptococcus pneumoniae.</title>
        <authorList>
            <person name="Tettelin H."/>
            <person name="Nelson K.E."/>
            <person name="Paulsen I.T."/>
            <person name="Eisen J.A."/>
            <person name="Read T.D."/>
            <person name="Peterson S."/>
            <person name="Heidelberg J."/>
            <person name="DeBoy R.T."/>
            <person name="Haft D.H."/>
            <person name="Dodson R.J."/>
            <person name="Durkin A.S."/>
            <person name="Gwinn M."/>
            <person name="Kolonay J.F."/>
            <person name="Nelson W.C."/>
            <person name="Peterson J.D."/>
            <person name="Umayam L.A."/>
            <person name="White O."/>
            <person name="Salzberg S.L."/>
            <person name="Lewis M.R."/>
            <person name="Radune D."/>
            <person name="Holtzapple E."/>
            <person name="Khouri H."/>
            <person name="Wolf A.M."/>
            <person name="Utterback T.R."/>
            <person name="Hansen C.L."/>
            <person name="McDonald L.A."/>
            <person name="Feldblyum T.V."/>
            <person name="Angiuoli S."/>
            <person name="Dickinson T."/>
            <person name="Hickey E.K."/>
            <person name="Holt I.E."/>
            <person name="Loftus B.J."/>
            <person name="Yang F."/>
            <person name="Smith H.O."/>
            <person name="Venter J.C."/>
            <person name="Dougherty B.A."/>
            <person name="Morrison D.A."/>
            <person name="Hollingshead S.K."/>
            <person name="Fraser C.M."/>
        </authorList>
    </citation>
    <scope>NUCLEOTIDE SEQUENCE [LARGE SCALE GENOMIC DNA]</scope>
    <source>
        <strain evidence="2">ATCC BAA-334 / TIGR4</strain>
    </source>
</reference>
<keyword evidence="2" id="KW-1185">Reference proteome</keyword>
<dbReference type="EnsemblBacteria" id="AAK74843">
    <property type="protein sequence ID" value="AAK74843"/>
    <property type="gene ID" value="SP_0699"/>
</dbReference>
<sequence length="32" mass="3848">MSYFNDYKHKWEGKNELIFLTAILQNSLIAIF</sequence>
<evidence type="ECO:0000313" key="1">
    <source>
        <dbReference type="EMBL" id="AAK74843.1"/>
    </source>
</evidence>
<protein>
    <submittedName>
        <fullName evidence="1">Uncharacterized protein</fullName>
    </submittedName>
</protein>
<dbReference type="EMBL" id="AE005672">
    <property type="protein sequence ID" value="AAK74843.1"/>
    <property type="molecule type" value="Genomic_DNA"/>
</dbReference>
<accession>A0A0H2UP57</accession>
<organism evidence="1 2">
    <name type="scientific">Streptococcus pneumoniae serotype 4 (strain ATCC BAA-334 / TIGR4)</name>
    <dbReference type="NCBI Taxonomy" id="170187"/>
    <lineage>
        <taxon>Bacteria</taxon>
        <taxon>Bacillati</taxon>
        <taxon>Bacillota</taxon>
        <taxon>Bacilli</taxon>
        <taxon>Lactobacillales</taxon>
        <taxon>Streptococcaceae</taxon>
        <taxon>Streptococcus</taxon>
    </lineage>
</organism>